<dbReference type="PANTHER" id="PTHR30313:SF2">
    <property type="entry name" value="DNA PRIMASE"/>
    <property type="match status" value="1"/>
</dbReference>
<dbReference type="Pfam" id="PF13155">
    <property type="entry name" value="Toprim_2"/>
    <property type="match status" value="1"/>
</dbReference>
<feature type="domain" description="Toprim" evidence="1">
    <location>
        <begin position="161"/>
        <end position="242"/>
    </location>
</feature>
<dbReference type="CDD" id="cd03364">
    <property type="entry name" value="TOPRIM_DnaG_primases"/>
    <property type="match status" value="1"/>
</dbReference>
<proteinExistence type="predicted"/>
<reference evidence="3" key="1">
    <citation type="submission" date="2017-09" db="EMBL/GenBank/DDBJ databases">
        <title>Depth-based differentiation of microbial function through sediment-hosted aquifers and enrichment of novel symbionts in the deep terrestrial subsurface.</title>
        <authorList>
            <person name="Probst A.J."/>
            <person name="Ladd B."/>
            <person name="Jarett J.K."/>
            <person name="Geller-Mcgrath D.E."/>
            <person name="Sieber C.M.K."/>
            <person name="Emerson J.B."/>
            <person name="Anantharaman K."/>
            <person name="Thomas B.C."/>
            <person name="Malmstrom R."/>
            <person name="Stieglmeier M."/>
            <person name="Klingl A."/>
            <person name="Woyke T."/>
            <person name="Ryan C.M."/>
            <person name="Banfield J.F."/>
        </authorList>
    </citation>
    <scope>NUCLEOTIDE SEQUENCE [LARGE SCALE GENOMIC DNA]</scope>
</reference>
<dbReference type="SMART" id="SM00493">
    <property type="entry name" value="TOPRIM"/>
    <property type="match status" value="1"/>
</dbReference>
<evidence type="ECO:0000313" key="3">
    <source>
        <dbReference type="Proteomes" id="UP000230776"/>
    </source>
</evidence>
<dbReference type="PROSITE" id="PS50880">
    <property type="entry name" value="TOPRIM"/>
    <property type="match status" value="1"/>
</dbReference>
<accession>A0A2H0VHU6</accession>
<sequence length="486" mass="55343">DIGKRSSADQRRFNLLYEIVKDAADMYKEELRVSDKAKEYLKSRNLTGKTAAEFELGYAPTGTDELTMRLVNKGYRVEDVLTAGIAFKTDRGKYVDRFRGRIMFPIHNHFGKVVGFSGRILPELDTGEMGKYINSPETPIFNKSRLLYGYWKSKNPIREVNRAIFVEGQMDFLALWQAGFQNVVGTSGTALTNDHLAVIRRTADDLVLAFDNDEAGVRAAHKAIDEAGAQDFNVYFLNLGGNKDPADMVEKDVGSFKEALDNVQPAMNYYFQHFLENADGVSQKKKGVSQVLGKISRLASKVEQNYWLDELSNMVGLSKEDLMKEVERLELGGAPTESTGEKIEIKRPTLTKRELISERLVYLAYVHEELRPELEELLSLVPKVYVEIYKALKEGKALEGRAGELMEFISMYPTFESVYTFGFSPEREFSDLIEGLKLYVLNEQKEKLRKEILWAEKSGNEKTVSEKLKQFDELSRKMQHIKHAKS</sequence>
<dbReference type="PANTHER" id="PTHR30313">
    <property type="entry name" value="DNA PRIMASE"/>
    <property type="match status" value="1"/>
</dbReference>
<protein>
    <recommendedName>
        <fullName evidence="1">Toprim domain-containing protein</fullName>
    </recommendedName>
</protein>
<dbReference type="GO" id="GO:0005737">
    <property type="term" value="C:cytoplasm"/>
    <property type="evidence" value="ECO:0007669"/>
    <property type="project" value="TreeGrafter"/>
</dbReference>
<dbReference type="GO" id="GO:0006269">
    <property type="term" value="P:DNA replication, synthesis of primer"/>
    <property type="evidence" value="ECO:0007669"/>
    <property type="project" value="TreeGrafter"/>
</dbReference>
<dbReference type="InterPro" id="IPR034151">
    <property type="entry name" value="TOPRIM_DnaG_bac"/>
</dbReference>
<dbReference type="EMBL" id="PFAG01000005">
    <property type="protein sequence ID" value="PIR98653.1"/>
    <property type="molecule type" value="Genomic_DNA"/>
</dbReference>
<dbReference type="AlphaFoldDB" id="A0A2H0VHU6"/>
<dbReference type="InterPro" id="IPR006171">
    <property type="entry name" value="TOPRIM_dom"/>
</dbReference>
<dbReference type="InterPro" id="IPR013264">
    <property type="entry name" value="DNAG_N"/>
</dbReference>
<dbReference type="InterPro" id="IPR050219">
    <property type="entry name" value="DnaG_primase"/>
</dbReference>
<feature type="non-terminal residue" evidence="2">
    <location>
        <position position="1"/>
    </location>
</feature>
<gene>
    <name evidence="2" type="ORF">COT88_00410</name>
</gene>
<evidence type="ECO:0000259" key="1">
    <source>
        <dbReference type="PROSITE" id="PS50880"/>
    </source>
</evidence>
<dbReference type="Gene3D" id="3.40.1360.10">
    <property type="match status" value="1"/>
</dbReference>
<organism evidence="2 3">
    <name type="scientific">Candidatus Colwellbacteria bacterium CG10_big_fil_rev_8_21_14_0_10_41_28</name>
    <dbReference type="NCBI Taxonomy" id="1974539"/>
    <lineage>
        <taxon>Bacteria</taxon>
        <taxon>Candidatus Colwelliibacteriota</taxon>
    </lineage>
</organism>
<name>A0A2H0VHU6_9BACT</name>
<dbReference type="Gene3D" id="3.90.980.10">
    <property type="entry name" value="DNA primase, catalytic core, N-terminal domain"/>
    <property type="match status" value="1"/>
</dbReference>
<comment type="caution">
    <text evidence="2">The sequence shown here is derived from an EMBL/GenBank/DDBJ whole genome shotgun (WGS) entry which is preliminary data.</text>
</comment>
<dbReference type="InterPro" id="IPR037068">
    <property type="entry name" value="DNA_primase_core_N_sf"/>
</dbReference>
<evidence type="ECO:0000313" key="2">
    <source>
        <dbReference type="EMBL" id="PIR98653.1"/>
    </source>
</evidence>
<dbReference type="SUPFAM" id="SSF56731">
    <property type="entry name" value="DNA primase core"/>
    <property type="match status" value="1"/>
</dbReference>
<dbReference type="Proteomes" id="UP000230776">
    <property type="component" value="Unassembled WGS sequence"/>
</dbReference>
<dbReference type="Pfam" id="PF08275">
    <property type="entry name" value="DNAG_N"/>
    <property type="match status" value="1"/>
</dbReference>